<accession>A0A8H7E421</accession>
<proteinExistence type="predicted"/>
<dbReference type="PANTHER" id="PTHR37576:SF2">
    <property type="entry name" value="DEFECT AT LOW TEMPERATURE PROTEIN 1"/>
    <property type="match status" value="1"/>
</dbReference>
<keyword evidence="1" id="KW-1133">Transmembrane helix</keyword>
<gene>
    <name evidence="2" type="ORF">GJ744_010690</name>
</gene>
<dbReference type="EMBL" id="JAACFV010000070">
    <property type="protein sequence ID" value="KAF7507373.1"/>
    <property type="molecule type" value="Genomic_DNA"/>
</dbReference>
<keyword evidence="3" id="KW-1185">Reference proteome</keyword>
<dbReference type="PANTHER" id="PTHR37576">
    <property type="entry name" value="DEFECT AT LOW TEMPERATURE PROTEIN 1"/>
    <property type="match status" value="1"/>
</dbReference>
<evidence type="ECO:0000313" key="2">
    <source>
        <dbReference type="EMBL" id="KAF7507373.1"/>
    </source>
</evidence>
<feature type="transmembrane region" description="Helical" evidence="1">
    <location>
        <begin position="163"/>
        <end position="188"/>
    </location>
</feature>
<dbReference type="AlphaFoldDB" id="A0A8H7E421"/>
<reference evidence="2" key="1">
    <citation type="submission" date="2020-02" db="EMBL/GenBank/DDBJ databases">
        <authorList>
            <person name="Palmer J.M."/>
        </authorList>
    </citation>
    <scope>NUCLEOTIDE SEQUENCE</scope>
    <source>
        <strain evidence="2">EPUS1.4</strain>
        <tissue evidence="2">Thallus</tissue>
    </source>
</reference>
<dbReference type="Proteomes" id="UP000606974">
    <property type="component" value="Unassembled WGS sequence"/>
</dbReference>
<protein>
    <submittedName>
        <fullName evidence="2">Uncharacterized protein</fullName>
    </submittedName>
</protein>
<name>A0A8H7E421_9EURO</name>
<organism evidence="2 3">
    <name type="scientific">Endocarpon pusillum</name>
    <dbReference type="NCBI Taxonomy" id="364733"/>
    <lineage>
        <taxon>Eukaryota</taxon>
        <taxon>Fungi</taxon>
        <taxon>Dikarya</taxon>
        <taxon>Ascomycota</taxon>
        <taxon>Pezizomycotina</taxon>
        <taxon>Eurotiomycetes</taxon>
        <taxon>Chaetothyriomycetidae</taxon>
        <taxon>Verrucariales</taxon>
        <taxon>Verrucariaceae</taxon>
        <taxon>Endocarpon</taxon>
    </lineage>
</organism>
<evidence type="ECO:0000256" key="1">
    <source>
        <dbReference type="SAM" id="Phobius"/>
    </source>
</evidence>
<evidence type="ECO:0000313" key="3">
    <source>
        <dbReference type="Proteomes" id="UP000606974"/>
    </source>
</evidence>
<keyword evidence="1" id="KW-0812">Transmembrane</keyword>
<keyword evidence="1" id="KW-0472">Membrane</keyword>
<comment type="caution">
    <text evidence="2">The sequence shown here is derived from an EMBL/GenBank/DDBJ whole genome shotgun (WGS) entry which is preliminary data.</text>
</comment>
<dbReference type="OrthoDB" id="5357734at2759"/>
<sequence length="289" mass="31194">MINECSLTLATVKYPVVIDGNKSTITLEPNTSILDDEVDGYGNVIVENRQGPTTLGGIYRTLDNKFNSSAHLRFVGAVGYEFLTKGATAVQYVKTDEMMKTDGPFNQGFCAVMFGDPTNDILASARELMFRTAIAAATTNSSIQAQSVPASQIASRAVYASHYHFLAIATLVTAVAVLLVLVTFHGYWHLGRRTTMSPVETAKAFNAPLLRNADSNAEVEVLVKELGPYDVRYGAVGCGPGGEVSATAAKEFSQVTTTLLASDAPHQMRLEFNNQALTQLPRKGWRFSG</sequence>